<dbReference type="Gene3D" id="3.40.50.410">
    <property type="entry name" value="von Willebrand factor, type A domain"/>
    <property type="match status" value="1"/>
</dbReference>
<evidence type="ECO:0000256" key="5">
    <source>
        <dbReference type="ARBA" id="ARBA00023034"/>
    </source>
</evidence>
<sequence length="940" mass="106718">MNELPQNISNLSLNSPQQPGNDRPASTHTRKKKPARAYYNLNGNNTSVSSLSINNSAGTTTPIINSMSGIMNNNGSSQRIITPVASNTPTTNTTNYDLPTERLVNQQEYLYKTFDTTRDSVLPLKTTEFYGLDTGSCDPRLMSLTMYNVPKDEQLRSATKLPLGVVMQPFADISTLVTVDSNNSNGNNSNGFDNEEAFDGTDGNSSNTNAIPTIEQNIGLLRCNRCRAYNNPHFKFNYENTYQCNFCKVKTNNPLQFQPPPITQGFYEFDAPDAYNHVTDNNGGKNQPLHYFFLIDISTFANANKSSLSVIEAVRSSIEYISHYQPHCKVGIMAFDKNLHFFKLSAHQDTAQEFIVGDLYGDTRNNGNEEGSVFLPFYEGLFVSPADGMYVIEDTLQKLQQHCSSKSENYNTEVEVCYGPALEAATLALATFANGGKVLCSLNSLPMYSRGTLKFKKDDNLKKNLKCDNPYYVKVSRAMLKKSVGIDLFITTDGFMDLCTVGYPSYLTGGFLKHYPHFQPAKDEFQLCHDYLTSCSNTVGYQAQWKLRCSNGLNVYNYYSESSDESDKPPFTSILSKTSNISVLLKYDDDVLKHGKDCYFQAAVLYTNLKGERKIRVVNTTGAVSSNIFEIFKFVNQDNIVNIMVKDVLRSLREDASDYSKVRNTIDNKLVDIFTQYRALTGGGNTQMVLPESLKTLPTYMLAFESSKLMKNTNHSTRGNERVVQYYDFLTSSPSRLNYRLYPQIIPLHTLMSENDLTFYDENDTLLSVESISSLSVGNSYRKLIDGGCYVIFQGDLVYIWFNTNTNKMLLQDLLGVSENINDISKIHIESGIFPILDTAINIKARNLMLYWRRICNYHRESNFIKVLPLRPQYDDYYSNVMQYDILFEDKNIEMVESLENYLLFLHKKIKERMDKEDYIKVGKSNKVDNETFTQRYLHI</sequence>
<evidence type="ECO:0000259" key="8">
    <source>
        <dbReference type="Pfam" id="PF04811"/>
    </source>
</evidence>
<dbReference type="PANTHER" id="PTHR13803:SF4">
    <property type="entry name" value="SECRETORY 24CD, ISOFORM C"/>
    <property type="match status" value="1"/>
</dbReference>
<feature type="compositionally biased region" description="Polar residues" evidence="6">
    <location>
        <begin position="1"/>
        <end position="27"/>
    </location>
</feature>
<comment type="similarity">
    <text evidence="2">Belongs to the SEC23/SEC24 family. SEC24 subfamily.</text>
</comment>
<dbReference type="InterPro" id="IPR050550">
    <property type="entry name" value="SEC23_SEC24_subfamily"/>
</dbReference>
<dbReference type="InterPro" id="IPR036180">
    <property type="entry name" value="Gelsolin-like_dom_sf"/>
</dbReference>
<organism evidence="11 12">
    <name type="scientific">Saccharomycodes ludwigii</name>
    <dbReference type="NCBI Taxonomy" id="36035"/>
    <lineage>
        <taxon>Eukaryota</taxon>
        <taxon>Fungi</taxon>
        <taxon>Dikarya</taxon>
        <taxon>Ascomycota</taxon>
        <taxon>Saccharomycotina</taxon>
        <taxon>Saccharomycetes</taxon>
        <taxon>Saccharomycodales</taxon>
        <taxon>Saccharomycodaceae</taxon>
        <taxon>Saccharomycodes</taxon>
    </lineage>
</organism>
<dbReference type="GO" id="GO:0008270">
    <property type="term" value="F:zinc ion binding"/>
    <property type="evidence" value="ECO:0007669"/>
    <property type="project" value="InterPro"/>
</dbReference>
<dbReference type="InterPro" id="IPR036465">
    <property type="entry name" value="vWFA_dom_sf"/>
</dbReference>
<evidence type="ECO:0000256" key="6">
    <source>
        <dbReference type="SAM" id="MobiDB-lite"/>
    </source>
</evidence>
<reference evidence="12" key="1">
    <citation type="submission" date="2018-06" db="EMBL/GenBank/DDBJ databases">
        <authorList>
            <person name="Guldener U."/>
        </authorList>
    </citation>
    <scope>NUCLEOTIDE SEQUENCE [LARGE SCALE GENOMIC DNA]</scope>
    <source>
        <strain evidence="12">UTAD17</strain>
    </source>
</reference>
<dbReference type="SUPFAM" id="SSF53300">
    <property type="entry name" value="vWA-like"/>
    <property type="match status" value="1"/>
</dbReference>
<feature type="domain" description="Sec23/Sec24 helical" evidence="9">
    <location>
        <begin position="636"/>
        <end position="737"/>
    </location>
</feature>
<feature type="region of interest" description="Disordered" evidence="6">
    <location>
        <begin position="1"/>
        <end position="33"/>
    </location>
</feature>
<dbReference type="Pfam" id="PF04811">
    <property type="entry name" value="Sec23_trunk"/>
    <property type="match status" value="1"/>
</dbReference>
<keyword evidence="12" id="KW-1185">Reference proteome</keyword>
<name>A0A376B3R9_9ASCO</name>
<dbReference type="InterPro" id="IPR006895">
    <property type="entry name" value="Znf_Sec23_Sec24"/>
</dbReference>
<dbReference type="GO" id="GO:0000149">
    <property type="term" value="F:SNARE binding"/>
    <property type="evidence" value="ECO:0007669"/>
    <property type="project" value="TreeGrafter"/>
</dbReference>
<keyword evidence="4" id="KW-0653">Protein transport</keyword>
<protein>
    <submittedName>
        <fullName evidence="11">Related to SED5-binding protein 3</fullName>
    </submittedName>
</protein>
<proteinExistence type="inferred from homology"/>
<dbReference type="Pfam" id="PF04810">
    <property type="entry name" value="zf-Sec23_Sec24"/>
    <property type="match status" value="1"/>
</dbReference>
<accession>A0A376B3R9</accession>
<dbReference type="Gene3D" id="2.30.30.380">
    <property type="entry name" value="Zn-finger domain of Sec23/24"/>
    <property type="match status" value="1"/>
</dbReference>
<dbReference type="InterPro" id="IPR036174">
    <property type="entry name" value="Znf_Sec23_Sec24_sf"/>
</dbReference>
<evidence type="ECO:0000256" key="4">
    <source>
        <dbReference type="ARBA" id="ARBA00022927"/>
    </source>
</evidence>
<evidence type="ECO:0000259" key="7">
    <source>
        <dbReference type="Pfam" id="PF04810"/>
    </source>
</evidence>
<feature type="domain" description="Sec23/Sec24 beta-sandwich" evidence="10">
    <location>
        <begin position="540"/>
        <end position="624"/>
    </location>
</feature>
<comment type="subcellular location">
    <subcellularLocation>
        <location evidence="1">Golgi apparatus membrane</location>
    </subcellularLocation>
</comment>
<dbReference type="SUPFAM" id="SSF82754">
    <property type="entry name" value="C-terminal, gelsolin-like domain of Sec23/24"/>
    <property type="match status" value="1"/>
</dbReference>
<dbReference type="Gene3D" id="3.40.20.10">
    <property type="entry name" value="Severin"/>
    <property type="match status" value="1"/>
</dbReference>
<dbReference type="OrthoDB" id="49016at2759"/>
<dbReference type="InterPro" id="IPR036175">
    <property type="entry name" value="Sec23/24_helical_dom_sf"/>
</dbReference>
<dbReference type="Pfam" id="PF08033">
    <property type="entry name" value="Sec23_BS"/>
    <property type="match status" value="1"/>
</dbReference>
<dbReference type="GO" id="GO:0030127">
    <property type="term" value="C:COPII vesicle coat"/>
    <property type="evidence" value="ECO:0007669"/>
    <property type="project" value="InterPro"/>
</dbReference>
<dbReference type="PANTHER" id="PTHR13803">
    <property type="entry name" value="SEC24-RELATED PROTEIN"/>
    <property type="match status" value="1"/>
</dbReference>
<dbReference type="InterPro" id="IPR012990">
    <property type="entry name" value="Beta-sandwich_Sec23_24"/>
</dbReference>
<dbReference type="AlphaFoldDB" id="A0A376B3R9"/>
<dbReference type="Pfam" id="PF04815">
    <property type="entry name" value="Sec23_helical"/>
    <property type="match status" value="1"/>
</dbReference>
<evidence type="ECO:0000313" key="12">
    <source>
        <dbReference type="Proteomes" id="UP000262825"/>
    </source>
</evidence>
<dbReference type="SUPFAM" id="SSF82919">
    <property type="entry name" value="Zn-finger domain of Sec23/24"/>
    <property type="match status" value="1"/>
</dbReference>
<dbReference type="Proteomes" id="UP000262825">
    <property type="component" value="Unassembled WGS sequence"/>
</dbReference>
<dbReference type="Gene3D" id="2.60.40.1670">
    <property type="entry name" value="beta-sandwich domain of Sec23/24"/>
    <property type="match status" value="1"/>
</dbReference>
<dbReference type="SUPFAM" id="SSF81811">
    <property type="entry name" value="Helical domain of Sec23/24"/>
    <property type="match status" value="1"/>
</dbReference>
<dbReference type="GO" id="GO:0090110">
    <property type="term" value="P:COPII-coated vesicle cargo loading"/>
    <property type="evidence" value="ECO:0007669"/>
    <property type="project" value="TreeGrafter"/>
</dbReference>
<dbReference type="GO" id="GO:0000139">
    <property type="term" value="C:Golgi membrane"/>
    <property type="evidence" value="ECO:0007669"/>
    <property type="project" value="UniProtKB-SubCell"/>
</dbReference>
<evidence type="ECO:0000256" key="3">
    <source>
        <dbReference type="ARBA" id="ARBA00022448"/>
    </source>
</evidence>
<gene>
    <name evidence="11" type="ORF">SCODWIG_01062</name>
</gene>
<dbReference type="SUPFAM" id="SSF81995">
    <property type="entry name" value="beta-sandwich domain of Sec23/24"/>
    <property type="match status" value="1"/>
</dbReference>
<dbReference type="GO" id="GO:0006886">
    <property type="term" value="P:intracellular protein transport"/>
    <property type="evidence" value="ECO:0007669"/>
    <property type="project" value="InterPro"/>
</dbReference>
<dbReference type="GO" id="GO:0070971">
    <property type="term" value="C:endoplasmic reticulum exit site"/>
    <property type="evidence" value="ECO:0007669"/>
    <property type="project" value="TreeGrafter"/>
</dbReference>
<evidence type="ECO:0000259" key="9">
    <source>
        <dbReference type="Pfam" id="PF04815"/>
    </source>
</evidence>
<feature type="domain" description="Zinc finger Sec23/Sec24-type" evidence="7">
    <location>
        <begin position="221"/>
        <end position="254"/>
    </location>
</feature>
<dbReference type="InterPro" id="IPR006896">
    <property type="entry name" value="Sec23/24_trunk_dom"/>
</dbReference>
<dbReference type="InterPro" id="IPR029006">
    <property type="entry name" value="ADF-H/Gelsolin-like_dom_sf"/>
</dbReference>
<feature type="domain" description="Sec23/Sec24 trunk" evidence="8">
    <location>
        <begin position="287"/>
        <end position="531"/>
    </location>
</feature>
<keyword evidence="3" id="KW-0813">Transport</keyword>
<dbReference type="InterPro" id="IPR006900">
    <property type="entry name" value="Sec23/24_helical_dom"/>
</dbReference>
<evidence type="ECO:0000256" key="2">
    <source>
        <dbReference type="ARBA" id="ARBA00008334"/>
    </source>
</evidence>
<evidence type="ECO:0000313" key="11">
    <source>
        <dbReference type="EMBL" id="SSD59301.1"/>
    </source>
</evidence>
<keyword evidence="5" id="KW-0333">Golgi apparatus</keyword>
<evidence type="ECO:0000256" key="1">
    <source>
        <dbReference type="ARBA" id="ARBA00004394"/>
    </source>
</evidence>
<evidence type="ECO:0000259" key="10">
    <source>
        <dbReference type="Pfam" id="PF08033"/>
    </source>
</evidence>
<dbReference type="EMBL" id="UFAJ01000119">
    <property type="protein sequence ID" value="SSD59301.1"/>
    <property type="molecule type" value="Genomic_DNA"/>
</dbReference>
<dbReference type="Gene3D" id="1.20.120.730">
    <property type="entry name" value="Sec23/Sec24 helical domain"/>
    <property type="match status" value="1"/>
</dbReference>
<dbReference type="VEuPathDB" id="FungiDB:SCODWIG_01062"/>